<evidence type="ECO:0000256" key="7">
    <source>
        <dbReference type="SAM" id="MobiDB-lite"/>
    </source>
</evidence>
<dbReference type="EMBL" id="JABCKI010005774">
    <property type="protein sequence ID" value="KAG5638217.1"/>
    <property type="molecule type" value="Genomic_DNA"/>
</dbReference>
<evidence type="ECO:0000256" key="4">
    <source>
        <dbReference type="ARBA" id="ARBA00023224"/>
    </source>
</evidence>
<feature type="binding site" evidence="5">
    <location>
        <begin position="269"/>
        <end position="275"/>
    </location>
    <ligand>
        <name>GTP</name>
        <dbReference type="ChEBI" id="CHEBI:37565"/>
    </ligand>
</feature>
<evidence type="ECO:0000256" key="3">
    <source>
        <dbReference type="ARBA" id="ARBA00023134"/>
    </source>
</evidence>
<reference evidence="8" key="2">
    <citation type="submission" date="2021-10" db="EMBL/GenBank/DDBJ databases">
        <title>Phylogenomics reveals ancestral predisposition of the termite-cultivated fungus Termitomyces towards a domesticated lifestyle.</title>
        <authorList>
            <person name="Auxier B."/>
            <person name="Grum-Grzhimaylo A."/>
            <person name="Cardenas M.E."/>
            <person name="Lodge J.D."/>
            <person name="Laessoe T."/>
            <person name="Pedersen O."/>
            <person name="Smith M.E."/>
            <person name="Kuyper T.W."/>
            <person name="Franco-Molano E.A."/>
            <person name="Baroni T.J."/>
            <person name="Aanen D.K."/>
        </authorList>
    </citation>
    <scope>NUCLEOTIDE SEQUENCE</scope>
    <source>
        <strain evidence="8">D49</strain>
    </source>
</reference>
<keyword evidence="1 6" id="KW-0479">Metal-binding</keyword>
<evidence type="ECO:0000256" key="2">
    <source>
        <dbReference type="ARBA" id="ARBA00022741"/>
    </source>
</evidence>
<dbReference type="GO" id="GO:0005737">
    <property type="term" value="C:cytoplasm"/>
    <property type="evidence" value="ECO:0007669"/>
    <property type="project" value="TreeGrafter"/>
</dbReference>
<feature type="binding site" evidence="5">
    <location>
        <begin position="339"/>
        <end position="342"/>
    </location>
    <ligand>
        <name>GTP</name>
        <dbReference type="ChEBI" id="CHEBI:37565"/>
    </ligand>
</feature>
<keyword evidence="3 5" id="KW-0342">GTP-binding</keyword>
<protein>
    <submittedName>
        <fullName evidence="8">Uncharacterized protein</fullName>
    </submittedName>
</protein>
<evidence type="ECO:0000256" key="5">
    <source>
        <dbReference type="PIRSR" id="PIRSR601019-1"/>
    </source>
</evidence>
<evidence type="ECO:0000256" key="6">
    <source>
        <dbReference type="PIRSR" id="PIRSR601019-2"/>
    </source>
</evidence>
<gene>
    <name evidence="8" type="ORF">H0H81_001218</name>
</gene>
<name>A0A9P7G0F3_9AGAR</name>
<comment type="caution">
    <text evidence="8">The sequence shown here is derived from an EMBL/GenBank/DDBJ whole genome shotgun (WGS) entry which is preliminary data.</text>
</comment>
<keyword evidence="9" id="KW-1185">Reference proteome</keyword>
<dbReference type="PANTHER" id="PTHR10218:SF302">
    <property type="entry name" value="GUANINE NUCLEOTIDE-BINDING PROTEIN ALPHA-5 SUBUNIT"/>
    <property type="match status" value="1"/>
</dbReference>
<dbReference type="GO" id="GO:0005525">
    <property type="term" value="F:GTP binding"/>
    <property type="evidence" value="ECO:0007669"/>
    <property type="project" value="UniProtKB-KW"/>
</dbReference>
<evidence type="ECO:0000256" key="1">
    <source>
        <dbReference type="ARBA" id="ARBA00022723"/>
    </source>
</evidence>
<dbReference type="GO" id="GO:0031683">
    <property type="term" value="F:G-protein beta/gamma-subunit complex binding"/>
    <property type="evidence" value="ECO:0007669"/>
    <property type="project" value="InterPro"/>
</dbReference>
<proteinExistence type="predicted"/>
<dbReference type="Gene3D" id="1.10.400.10">
    <property type="entry name" value="GI Alpha 1, domain 2-like"/>
    <property type="match status" value="1"/>
</dbReference>
<sequence>MPKSPAREATNSPEFAAMDFETPPRPTSVGNYFDERALRISNLIDEELKPPLPAGDPYPDASTGKSTLQKQFQLFYASQTLDRERPSWRPVVYFNILKAVRMILDELDYDFSTRSQANDDEAVPSSSKTLLPEEPAAMWWSEIQELRAQLLPLIAMEDSLATDLSGGVSVTGGRTGAYVRAGWQALVTSTFSPAESRITESKHTSEVVTLASRTLAANVEPIKALWEHPAVKRLLDSRKLRLDESAPFFLASINRLAEPDFLPSNDDILNVRLQTLGVMEHTFPVDMGGSTYDWKLYDVGGAYLEEDPKTNRIDDSLQLFNAICSNKLLVKAHLVLLLNKADLLKKKLAAGTKVRKYYGDRPNVYESVSDYFRSHFTQVHRRKDIAKRTLYIHFTSMLDIKATQSIIANVGEVILRQHIKQIGLA</sequence>
<dbReference type="SUPFAM" id="SSF52540">
    <property type="entry name" value="P-loop containing nucleoside triphosphate hydrolases"/>
    <property type="match status" value="1"/>
</dbReference>
<dbReference type="InterPro" id="IPR027417">
    <property type="entry name" value="P-loop_NTPase"/>
</dbReference>
<dbReference type="GO" id="GO:0005834">
    <property type="term" value="C:heterotrimeric G-protein complex"/>
    <property type="evidence" value="ECO:0007669"/>
    <property type="project" value="TreeGrafter"/>
</dbReference>
<dbReference type="GO" id="GO:0001664">
    <property type="term" value="F:G protein-coupled receptor binding"/>
    <property type="evidence" value="ECO:0007669"/>
    <property type="project" value="TreeGrafter"/>
</dbReference>
<dbReference type="OrthoDB" id="5817230at2759"/>
<organism evidence="8 9">
    <name type="scientific">Sphagnurus paluster</name>
    <dbReference type="NCBI Taxonomy" id="117069"/>
    <lineage>
        <taxon>Eukaryota</taxon>
        <taxon>Fungi</taxon>
        <taxon>Dikarya</taxon>
        <taxon>Basidiomycota</taxon>
        <taxon>Agaricomycotina</taxon>
        <taxon>Agaricomycetes</taxon>
        <taxon>Agaricomycetidae</taxon>
        <taxon>Agaricales</taxon>
        <taxon>Tricholomatineae</taxon>
        <taxon>Lyophyllaceae</taxon>
        <taxon>Sphagnurus</taxon>
    </lineage>
</organism>
<dbReference type="PROSITE" id="PS51882">
    <property type="entry name" value="G_ALPHA"/>
    <property type="match status" value="1"/>
</dbReference>
<dbReference type="InterPro" id="IPR001019">
    <property type="entry name" value="Gprotein_alpha_su"/>
</dbReference>
<dbReference type="SMART" id="SM00275">
    <property type="entry name" value="G_alpha"/>
    <property type="match status" value="1"/>
</dbReference>
<dbReference type="Proteomes" id="UP000717328">
    <property type="component" value="Unassembled WGS sequence"/>
</dbReference>
<dbReference type="GO" id="GO:0003924">
    <property type="term" value="F:GTPase activity"/>
    <property type="evidence" value="ECO:0007669"/>
    <property type="project" value="InterPro"/>
</dbReference>
<evidence type="ECO:0000313" key="9">
    <source>
        <dbReference type="Proteomes" id="UP000717328"/>
    </source>
</evidence>
<keyword evidence="6" id="KW-0460">Magnesium</keyword>
<dbReference type="GO" id="GO:0007188">
    <property type="term" value="P:adenylate cyclase-modulating G protein-coupled receptor signaling pathway"/>
    <property type="evidence" value="ECO:0007669"/>
    <property type="project" value="TreeGrafter"/>
</dbReference>
<reference evidence="8" key="1">
    <citation type="submission" date="2021-02" db="EMBL/GenBank/DDBJ databases">
        <authorList>
            <person name="Nieuwenhuis M."/>
            <person name="Van De Peppel L.J.J."/>
        </authorList>
    </citation>
    <scope>NUCLEOTIDE SEQUENCE</scope>
    <source>
        <strain evidence="8">D49</strain>
    </source>
</reference>
<dbReference type="InterPro" id="IPR011025">
    <property type="entry name" value="GproteinA_insert"/>
</dbReference>
<dbReference type="Pfam" id="PF00503">
    <property type="entry name" value="G-alpha"/>
    <property type="match status" value="2"/>
</dbReference>
<keyword evidence="2 5" id="KW-0547">Nucleotide-binding</keyword>
<dbReference type="PANTHER" id="PTHR10218">
    <property type="entry name" value="GTP-BINDING PROTEIN ALPHA SUBUNIT"/>
    <property type="match status" value="1"/>
</dbReference>
<evidence type="ECO:0000313" key="8">
    <source>
        <dbReference type="EMBL" id="KAG5638217.1"/>
    </source>
</evidence>
<dbReference type="FunFam" id="3.40.50.300:FF:000720">
    <property type="entry name" value="Guanine nucleotide-binding protein G(k) subunit alpha"/>
    <property type="match status" value="1"/>
</dbReference>
<dbReference type="SUPFAM" id="SSF47895">
    <property type="entry name" value="Transducin (alpha subunit), insertion domain"/>
    <property type="match status" value="1"/>
</dbReference>
<dbReference type="AlphaFoldDB" id="A0A9P7G0F3"/>
<dbReference type="Gene3D" id="3.40.50.300">
    <property type="entry name" value="P-loop containing nucleotide triphosphate hydrolases"/>
    <property type="match status" value="1"/>
</dbReference>
<keyword evidence="4" id="KW-0807">Transducer</keyword>
<dbReference type="GO" id="GO:0046872">
    <property type="term" value="F:metal ion binding"/>
    <property type="evidence" value="ECO:0007669"/>
    <property type="project" value="UniProtKB-KW"/>
</dbReference>
<accession>A0A9P7G0F3</accession>
<feature type="binding site" evidence="6">
    <location>
        <position position="275"/>
    </location>
    <ligand>
        <name>Mg(2+)</name>
        <dbReference type="ChEBI" id="CHEBI:18420"/>
    </ligand>
</feature>
<feature type="region of interest" description="Disordered" evidence="7">
    <location>
        <begin position="1"/>
        <end position="31"/>
    </location>
</feature>